<feature type="domain" description="Protein kinase" evidence="9">
    <location>
        <begin position="73"/>
        <end position="331"/>
    </location>
</feature>
<keyword evidence="5" id="KW-0418">Kinase</keyword>
<dbReference type="FunFam" id="1.10.510.10:FF:001023">
    <property type="entry name" value="Os07g0541700 protein"/>
    <property type="match status" value="1"/>
</dbReference>
<evidence type="ECO:0000256" key="8">
    <source>
        <dbReference type="ARBA" id="ARBA00048679"/>
    </source>
</evidence>
<comment type="catalytic activity">
    <reaction evidence="7">
        <text>L-threonyl-[protein] + ATP = O-phospho-L-threonyl-[protein] + ADP + H(+)</text>
        <dbReference type="Rhea" id="RHEA:46608"/>
        <dbReference type="Rhea" id="RHEA-COMP:11060"/>
        <dbReference type="Rhea" id="RHEA-COMP:11605"/>
        <dbReference type="ChEBI" id="CHEBI:15378"/>
        <dbReference type="ChEBI" id="CHEBI:30013"/>
        <dbReference type="ChEBI" id="CHEBI:30616"/>
        <dbReference type="ChEBI" id="CHEBI:61977"/>
        <dbReference type="ChEBI" id="CHEBI:456216"/>
        <dbReference type="EC" id="2.7.11.1"/>
    </reaction>
</comment>
<dbReference type="PANTHER" id="PTHR27002:SF841">
    <property type="entry name" value="RECEPTOR-LIKE SERINE_THREONINE-PROTEIN KINASE"/>
    <property type="match status" value="1"/>
</dbReference>
<dbReference type="GO" id="GO:0004674">
    <property type="term" value="F:protein serine/threonine kinase activity"/>
    <property type="evidence" value="ECO:0007669"/>
    <property type="project" value="UniProtKB-KW"/>
</dbReference>
<reference evidence="10 11" key="1">
    <citation type="journal article" date="2018" name="Nat. Genet.">
        <title>The Rosa genome provides new insights in the design of modern roses.</title>
        <authorList>
            <person name="Bendahmane M."/>
        </authorList>
    </citation>
    <scope>NUCLEOTIDE SEQUENCE [LARGE SCALE GENOMIC DNA]</scope>
    <source>
        <strain evidence="11">cv. Old Blush</strain>
    </source>
</reference>
<dbReference type="EMBL" id="PDCK01000043">
    <property type="protein sequence ID" value="PRQ34249.1"/>
    <property type="molecule type" value="Genomic_DNA"/>
</dbReference>
<evidence type="ECO:0000256" key="4">
    <source>
        <dbReference type="ARBA" id="ARBA00022741"/>
    </source>
</evidence>
<keyword evidence="6" id="KW-0067">ATP-binding</keyword>
<dbReference type="InterPro" id="IPR011009">
    <property type="entry name" value="Kinase-like_dom_sf"/>
</dbReference>
<dbReference type="Pfam" id="PF00069">
    <property type="entry name" value="Pkinase"/>
    <property type="match status" value="2"/>
</dbReference>
<dbReference type="Gramene" id="PRQ34249">
    <property type="protein sequence ID" value="PRQ34249"/>
    <property type="gene ID" value="RchiOBHm_Chr5g0066741"/>
</dbReference>
<dbReference type="EC" id="2.7.11.1" evidence="1"/>
<evidence type="ECO:0000313" key="10">
    <source>
        <dbReference type="EMBL" id="PRQ34249.1"/>
    </source>
</evidence>
<protein>
    <recommendedName>
        <fullName evidence="1">non-specific serine/threonine protein kinase</fullName>
        <ecNumber evidence="1">2.7.11.1</ecNumber>
    </recommendedName>
</protein>
<dbReference type="GO" id="GO:0005886">
    <property type="term" value="C:plasma membrane"/>
    <property type="evidence" value="ECO:0007669"/>
    <property type="project" value="TreeGrafter"/>
</dbReference>
<gene>
    <name evidence="10" type="ORF">RchiOBHm_Chr5g0066741</name>
</gene>
<dbReference type="PROSITE" id="PS50011">
    <property type="entry name" value="PROTEIN_KINASE_DOM"/>
    <property type="match status" value="1"/>
</dbReference>
<keyword evidence="3 10" id="KW-0808">Transferase</keyword>
<evidence type="ECO:0000313" key="11">
    <source>
        <dbReference type="Proteomes" id="UP000238479"/>
    </source>
</evidence>
<dbReference type="Proteomes" id="UP000238479">
    <property type="component" value="Chromosome 5"/>
</dbReference>
<dbReference type="Gene3D" id="1.10.510.10">
    <property type="entry name" value="Transferase(Phosphotransferase) domain 1"/>
    <property type="match status" value="1"/>
</dbReference>
<dbReference type="SMART" id="SM00220">
    <property type="entry name" value="S_TKc"/>
    <property type="match status" value="1"/>
</dbReference>
<keyword evidence="2" id="KW-0723">Serine/threonine-protein kinase</keyword>
<accession>A0A2P6QJB1</accession>
<evidence type="ECO:0000256" key="5">
    <source>
        <dbReference type="ARBA" id="ARBA00022777"/>
    </source>
</evidence>
<evidence type="ECO:0000259" key="9">
    <source>
        <dbReference type="PROSITE" id="PS50011"/>
    </source>
</evidence>
<keyword evidence="4" id="KW-0547">Nucleotide-binding</keyword>
<organism evidence="10 11">
    <name type="scientific">Rosa chinensis</name>
    <name type="common">China rose</name>
    <dbReference type="NCBI Taxonomy" id="74649"/>
    <lineage>
        <taxon>Eukaryota</taxon>
        <taxon>Viridiplantae</taxon>
        <taxon>Streptophyta</taxon>
        <taxon>Embryophyta</taxon>
        <taxon>Tracheophyta</taxon>
        <taxon>Spermatophyta</taxon>
        <taxon>Magnoliopsida</taxon>
        <taxon>eudicotyledons</taxon>
        <taxon>Gunneridae</taxon>
        <taxon>Pentapetalae</taxon>
        <taxon>rosids</taxon>
        <taxon>fabids</taxon>
        <taxon>Rosales</taxon>
        <taxon>Rosaceae</taxon>
        <taxon>Rosoideae</taxon>
        <taxon>Rosoideae incertae sedis</taxon>
        <taxon>Rosa</taxon>
    </lineage>
</organism>
<dbReference type="PANTHER" id="PTHR27002">
    <property type="entry name" value="RECEPTOR-LIKE SERINE/THREONINE-PROTEIN KINASE SD1-8"/>
    <property type="match status" value="1"/>
</dbReference>
<evidence type="ECO:0000256" key="1">
    <source>
        <dbReference type="ARBA" id="ARBA00012513"/>
    </source>
</evidence>
<dbReference type="AlphaFoldDB" id="A0A2P6QJB1"/>
<evidence type="ECO:0000256" key="6">
    <source>
        <dbReference type="ARBA" id="ARBA00022840"/>
    </source>
</evidence>
<comment type="caution">
    <text evidence="10">The sequence shown here is derived from an EMBL/GenBank/DDBJ whole genome shotgun (WGS) entry which is preliminary data.</text>
</comment>
<dbReference type="GO" id="GO:0005524">
    <property type="term" value="F:ATP binding"/>
    <property type="evidence" value="ECO:0007669"/>
    <property type="project" value="UniProtKB-KW"/>
</dbReference>
<evidence type="ECO:0000256" key="3">
    <source>
        <dbReference type="ARBA" id="ARBA00022679"/>
    </source>
</evidence>
<evidence type="ECO:0000256" key="7">
    <source>
        <dbReference type="ARBA" id="ARBA00047899"/>
    </source>
</evidence>
<dbReference type="Gene3D" id="3.30.200.20">
    <property type="entry name" value="Phosphorylase Kinase, domain 1"/>
    <property type="match status" value="1"/>
</dbReference>
<evidence type="ECO:0000256" key="2">
    <source>
        <dbReference type="ARBA" id="ARBA00022527"/>
    </source>
</evidence>
<dbReference type="InterPro" id="IPR000719">
    <property type="entry name" value="Prot_kinase_dom"/>
</dbReference>
<dbReference type="SUPFAM" id="SSF56112">
    <property type="entry name" value="Protein kinase-like (PK-like)"/>
    <property type="match status" value="1"/>
</dbReference>
<keyword evidence="11" id="KW-1185">Reference proteome</keyword>
<name>A0A2P6QJB1_ROSCH</name>
<sequence length="331" mass="37443">MKEEFLSFGSQGIALTLIYSSSKLTMLLSSESNIDIHREYREIIRNVIAGGAQNETELPIFSLRSILATTSNFSQANKLGEGGFDHVYKGILPKNQEVAILSKKFGQGYKEFTNELKLIAKLQLTNLVRLLGCYIEEEELILIYEYMPNRSLDKFVFGVLYIHKHSRLKIIHRDLKASNALLDAEMNPKISDLRMAKIFDMNQTEANTNRVVGMYDYMFPEYACYDHFSEKLDVFSSWKLWKEGKGVEVINASMRETCLSHEALRCIHVAFLCVQEAPADPPAMSSIVHLLVNEATPIPLFKELAYSMETTFGDVSSSPSNGVTITIPESR</sequence>
<proteinExistence type="predicted"/>
<comment type="catalytic activity">
    <reaction evidence="8">
        <text>L-seryl-[protein] + ATP = O-phospho-L-seryl-[protein] + ADP + H(+)</text>
        <dbReference type="Rhea" id="RHEA:17989"/>
        <dbReference type="Rhea" id="RHEA-COMP:9863"/>
        <dbReference type="Rhea" id="RHEA-COMP:11604"/>
        <dbReference type="ChEBI" id="CHEBI:15378"/>
        <dbReference type="ChEBI" id="CHEBI:29999"/>
        <dbReference type="ChEBI" id="CHEBI:30616"/>
        <dbReference type="ChEBI" id="CHEBI:83421"/>
        <dbReference type="ChEBI" id="CHEBI:456216"/>
        <dbReference type="EC" id="2.7.11.1"/>
    </reaction>
</comment>